<evidence type="ECO:0000256" key="3">
    <source>
        <dbReference type="ARBA" id="ARBA00022982"/>
    </source>
</evidence>
<accession>I4EKJ1</accession>
<comment type="cofactor">
    <cofactor evidence="5">
        <name>Cu(2+)</name>
        <dbReference type="ChEBI" id="CHEBI:29036"/>
    </cofactor>
    <text evidence="5">The crystal structure with reduced Cu(1+) has also been determined.</text>
</comment>
<dbReference type="InterPro" id="IPR028871">
    <property type="entry name" value="BlueCu_1_BS"/>
</dbReference>
<dbReference type="PROSITE" id="PS00196">
    <property type="entry name" value="COPPER_BLUE"/>
    <property type="match status" value="1"/>
</dbReference>
<gene>
    <name evidence="9" type="ORF">NITHO_4630002</name>
</gene>
<dbReference type="Proteomes" id="UP000004221">
    <property type="component" value="Unassembled WGS sequence"/>
</dbReference>
<keyword evidence="7" id="KW-0812">Transmembrane</keyword>
<dbReference type="InterPro" id="IPR008972">
    <property type="entry name" value="Cupredoxin"/>
</dbReference>
<comment type="caution">
    <text evidence="9">The sequence shown here is derived from an EMBL/GenBank/DDBJ whole genome shotgun (WGS) entry which is preliminary data.</text>
</comment>
<sequence>MRHLQRTPGLPGDAERHRFLARALIAIAALVSMMALAACGGPATPSAAPSAPAAPAASPAASPRAASPAASPGAASPSASAGGPAAMAVTVDMGDDLKYSPEHVTIKKGGTITWKNTSGVVHTSTDDPSKAADPANAKLPAGAKTWDSGNIDPGKDFTHTFDTPGDYTYFCIPHESAGMVGTITVQP</sequence>
<feature type="domain" description="Blue (type 1) copper" evidence="8">
    <location>
        <begin position="86"/>
        <end position="186"/>
    </location>
</feature>
<evidence type="ECO:0000313" key="9">
    <source>
        <dbReference type="EMBL" id="CCF85203.1"/>
    </source>
</evidence>
<keyword evidence="7" id="KW-0472">Membrane</keyword>
<dbReference type="InterPro" id="IPR000923">
    <property type="entry name" value="BlueCu_1"/>
</dbReference>
<evidence type="ECO:0000256" key="4">
    <source>
        <dbReference type="ARBA" id="ARBA00023008"/>
    </source>
</evidence>
<dbReference type="PANTHER" id="PTHR36507">
    <property type="entry name" value="BLL1555 PROTEIN"/>
    <property type="match status" value="1"/>
</dbReference>
<feature type="binding site" evidence="5">
    <location>
        <position position="179"/>
    </location>
    <ligand>
        <name>Cu cation</name>
        <dbReference type="ChEBI" id="CHEBI:23378"/>
    </ligand>
</feature>
<evidence type="ECO:0000256" key="7">
    <source>
        <dbReference type="SAM" id="Phobius"/>
    </source>
</evidence>
<reference evidence="9 10" key="1">
    <citation type="journal article" date="2012" name="ISME J.">
        <title>Nitrification expanded: discovery, physiology and genomics of a nitrite-oxidizing bacterium from the phylum Chloroflexi.</title>
        <authorList>
            <person name="Sorokin D.Y."/>
            <person name="Lucker S."/>
            <person name="Vejmelkova D."/>
            <person name="Kostrikina N.A."/>
            <person name="Kleerebezem R."/>
            <person name="Rijpstra W.I."/>
            <person name="Damste J.S."/>
            <person name="Le Paslier D."/>
            <person name="Muyzer G."/>
            <person name="Wagner M."/>
            <person name="van Loosdrecht M.C."/>
            <person name="Daims H."/>
        </authorList>
    </citation>
    <scope>NUCLEOTIDE SEQUENCE [LARGE SCALE GENOMIC DNA]</scope>
    <source>
        <strain evidence="10">none</strain>
    </source>
</reference>
<keyword evidence="10" id="KW-1185">Reference proteome</keyword>
<evidence type="ECO:0000256" key="2">
    <source>
        <dbReference type="ARBA" id="ARBA00022723"/>
    </source>
</evidence>
<dbReference type="GO" id="GO:0005507">
    <property type="term" value="F:copper ion binding"/>
    <property type="evidence" value="ECO:0007669"/>
    <property type="project" value="InterPro"/>
</dbReference>
<protein>
    <submittedName>
        <fullName evidence="9">Plastocyanin (Modular protein)</fullName>
    </submittedName>
</protein>
<keyword evidence="2 5" id="KW-0479">Metal-binding</keyword>
<dbReference type="InterPro" id="IPR052721">
    <property type="entry name" value="ET_Amicyanin"/>
</dbReference>
<evidence type="ECO:0000256" key="1">
    <source>
        <dbReference type="ARBA" id="ARBA00022448"/>
    </source>
</evidence>
<dbReference type="Gene3D" id="2.60.40.420">
    <property type="entry name" value="Cupredoxins - blue copper proteins"/>
    <property type="match status" value="1"/>
</dbReference>
<dbReference type="PANTHER" id="PTHR36507:SF1">
    <property type="entry name" value="BLL1555 PROTEIN"/>
    <property type="match status" value="1"/>
</dbReference>
<keyword evidence="3" id="KW-0249">Electron transport</keyword>
<dbReference type="SUPFAM" id="SSF49503">
    <property type="entry name" value="Cupredoxins"/>
    <property type="match status" value="1"/>
</dbReference>
<dbReference type="GO" id="GO:0009055">
    <property type="term" value="F:electron transfer activity"/>
    <property type="evidence" value="ECO:0007669"/>
    <property type="project" value="InterPro"/>
</dbReference>
<dbReference type="OrthoDB" id="162414at2"/>
<evidence type="ECO:0000259" key="8">
    <source>
        <dbReference type="Pfam" id="PF00127"/>
    </source>
</evidence>
<feature type="region of interest" description="Disordered" evidence="6">
    <location>
        <begin position="41"/>
        <end position="84"/>
    </location>
</feature>
<dbReference type="AlphaFoldDB" id="I4EKJ1"/>
<keyword evidence="4 5" id="KW-0186">Copper</keyword>
<evidence type="ECO:0000313" key="10">
    <source>
        <dbReference type="Proteomes" id="UP000004221"/>
    </source>
</evidence>
<feature type="transmembrane region" description="Helical" evidence="7">
    <location>
        <begin position="20"/>
        <end position="38"/>
    </location>
</feature>
<evidence type="ECO:0000256" key="6">
    <source>
        <dbReference type="SAM" id="MobiDB-lite"/>
    </source>
</evidence>
<dbReference type="InterPro" id="IPR002387">
    <property type="entry name" value="Plastocyanin"/>
</dbReference>
<dbReference type="EMBL" id="CAGS01000405">
    <property type="protein sequence ID" value="CCF85203.1"/>
    <property type="molecule type" value="Genomic_DNA"/>
</dbReference>
<organism evidence="9 10">
    <name type="scientific">Nitrolancea hollandica Lb</name>
    <dbReference type="NCBI Taxonomy" id="1129897"/>
    <lineage>
        <taxon>Bacteria</taxon>
        <taxon>Pseudomonadati</taxon>
        <taxon>Thermomicrobiota</taxon>
        <taxon>Thermomicrobia</taxon>
        <taxon>Sphaerobacterales</taxon>
        <taxon>Sphaerobacterineae</taxon>
        <taxon>Sphaerobacteraceae</taxon>
        <taxon>Nitrolancea</taxon>
    </lineage>
</organism>
<evidence type="ECO:0000256" key="5">
    <source>
        <dbReference type="PIRSR" id="PIRSR602387-1"/>
    </source>
</evidence>
<feature type="binding site" evidence="5">
    <location>
        <position position="174"/>
    </location>
    <ligand>
        <name>Cu cation</name>
        <dbReference type="ChEBI" id="CHEBI:23378"/>
    </ligand>
</feature>
<name>I4EKJ1_9BACT</name>
<keyword evidence="7" id="KW-1133">Transmembrane helix</keyword>
<keyword evidence="1" id="KW-0813">Transport</keyword>
<dbReference type="Pfam" id="PF00127">
    <property type="entry name" value="Copper-bind"/>
    <property type="match status" value="1"/>
</dbReference>
<dbReference type="RefSeq" id="WP_008479943.1">
    <property type="nucleotide sequence ID" value="NZ_CAGS01000405.1"/>
</dbReference>
<dbReference type="PRINTS" id="PR00157">
    <property type="entry name" value="PLASTOCYANIN"/>
</dbReference>
<proteinExistence type="predicted"/>
<feature type="binding site" evidence="5">
    <location>
        <position position="171"/>
    </location>
    <ligand>
        <name>Cu cation</name>
        <dbReference type="ChEBI" id="CHEBI:23378"/>
    </ligand>
</feature>
<feature type="binding site" evidence="5">
    <location>
        <position position="122"/>
    </location>
    <ligand>
        <name>Cu cation</name>
        <dbReference type="ChEBI" id="CHEBI:23378"/>
    </ligand>
</feature>